<reference evidence="12" key="1">
    <citation type="journal article" date="2020" name="mSystems">
        <title>Genome- and Community-Level Interaction Insights into Carbon Utilization and Element Cycling Functions of Hydrothermarchaeota in Hydrothermal Sediment.</title>
        <authorList>
            <person name="Zhou Z."/>
            <person name="Liu Y."/>
            <person name="Xu W."/>
            <person name="Pan J."/>
            <person name="Luo Z.H."/>
            <person name="Li M."/>
        </authorList>
    </citation>
    <scope>NUCLEOTIDE SEQUENCE [LARGE SCALE GENOMIC DNA]</scope>
    <source>
        <strain evidence="12">SpSt-1233</strain>
    </source>
</reference>
<accession>A0A7V2AUV4</accession>
<dbReference type="Proteomes" id="UP000886069">
    <property type="component" value="Unassembled WGS sequence"/>
</dbReference>
<evidence type="ECO:0000256" key="9">
    <source>
        <dbReference type="HAMAP-Rule" id="MF_01808"/>
    </source>
</evidence>
<dbReference type="Pfam" id="PF02899">
    <property type="entry name" value="Phage_int_SAM_1"/>
    <property type="match status" value="1"/>
</dbReference>
<evidence type="ECO:0000256" key="1">
    <source>
        <dbReference type="ARBA" id="ARBA00004496"/>
    </source>
</evidence>
<dbReference type="GO" id="GO:0003677">
    <property type="term" value="F:DNA binding"/>
    <property type="evidence" value="ECO:0007669"/>
    <property type="project" value="UniProtKB-UniRule"/>
</dbReference>
<evidence type="ECO:0000256" key="6">
    <source>
        <dbReference type="ARBA" id="ARBA00023125"/>
    </source>
</evidence>
<feature type="active site" evidence="9">
    <location>
        <position position="304"/>
    </location>
</feature>
<feature type="domain" description="Core-binding (CB)" evidence="11">
    <location>
        <begin position="22"/>
        <end position="109"/>
    </location>
</feature>
<keyword evidence="7 9" id="KW-0233">DNA recombination</keyword>
<comment type="subcellular location">
    <subcellularLocation>
        <location evidence="1 9">Cytoplasm</location>
    </subcellularLocation>
</comment>
<feature type="domain" description="Tyr recombinase" evidence="10">
    <location>
        <begin position="130"/>
        <end position="326"/>
    </location>
</feature>
<dbReference type="CDD" id="cd00798">
    <property type="entry name" value="INT_XerDC_C"/>
    <property type="match status" value="1"/>
</dbReference>
<keyword evidence="5 9" id="KW-0229">DNA integration</keyword>
<protein>
    <recommendedName>
        <fullName evidence="9">Tyrosine recombinase XerC</fullName>
    </recommendedName>
</protein>
<dbReference type="GO" id="GO:0007059">
    <property type="term" value="P:chromosome segregation"/>
    <property type="evidence" value="ECO:0007669"/>
    <property type="project" value="UniProtKB-UniRule"/>
</dbReference>
<evidence type="ECO:0000313" key="12">
    <source>
        <dbReference type="EMBL" id="HER43703.1"/>
    </source>
</evidence>
<dbReference type="PANTHER" id="PTHR30349">
    <property type="entry name" value="PHAGE INTEGRASE-RELATED"/>
    <property type="match status" value="1"/>
</dbReference>
<dbReference type="InterPro" id="IPR002104">
    <property type="entry name" value="Integrase_catalytic"/>
</dbReference>
<dbReference type="GO" id="GO:0051301">
    <property type="term" value="P:cell division"/>
    <property type="evidence" value="ECO:0007669"/>
    <property type="project" value="UniProtKB-KW"/>
</dbReference>
<dbReference type="PROSITE" id="PS51900">
    <property type="entry name" value="CB"/>
    <property type="match status" value="1"/>
</dbReference>
<dbReference type="GO" id="GO:0005737">
    <property type="term" value="C:cytoplasm"/>
    <property type="evidence" value="ECO:0007669"/>
    <property type="project" value="UniProtKB-SubCell"/>
</dbReference>
<dbReference type="InterPro" id="IPR044068">
    <property type="entry name" value="CB"/>
</dbReference>
<dbReference type="InterPro" id="IPR011010">
    <property type="entry name" value="DNA_brk_join_enz"/>
</dbReference>
<dbReference type="GO" id="GO:0006313">
    <property type="term" value="P:DNA transposition"/>
    <property type="evidence" value="ECO:0007669"/>
    <property type="project" value="UniProtKB-UniRule"/>
</dbReference>
<evidence type="ECO:0000256" key="2">
    <source>
        <dbReference type="ARBA" id="ARBA00022490"/>
    </source>
</evidence>
<comment type="similarity">
    <text evidence="9">Belongs to the 'phage' integrase family. XerC subfamily.</text>
</comment>
<feature type="active site" evidence="9">
    <location>
        <position position="194"/>
    </location>
</feature>
<dbReference type="Gene3D" id="1.10.443.10">
    <property type="entry name" value="Intergrase catalytic core"/>
    <property type="match status" value="1"/>
</dbReference>
<dbReference type="InterPro" id="IPR004107">
    <property type="entry name" value="Integrase_SAM-like_N"/>
</dbReference>
<feature type="active site" evidence="9">
    <location>
        <position position="278"/>
    </location>
</feature>
<dbReference type="InterPro" id="IPR023009">
    <property type="entry name" value="Tyrosine_recombinase_XerC/XerD"/>
</dbReference>
<evidence type="ECO:0000259" key="10">
    <source>
        <dbReference type="PROSITE" id="PS51898"/>
    </source>
</evidence>
<comment type="function">
    <text evidence="9">Site-specific tyrosine recombinase, which acts by catalyzing the cutting and rejoining of the recombining DNA molecules. The XerC-XerD complex is essential to convert dimers of the bacterial chromosome into monomers to permit their segregation at cell division. It also contributes to the segregational stability of plasmids.</text>
</comment>
<keyword evidence="8 9" id="KW-0131">Cell cycle</keyword>
<dbReference type="InterPro" id="IPR013762">
    <property type="entry name" value="Integrase-like_cat_sf"/>
</dbReference>
<feature type="active site" evidence="9">
    <location>
        <position position="170"/>
    </location>
</feature>
<dbReference type="InterPro" id="IPR010998">
    <property type="entry name" value="Integrase_recombinase_N"/>
</dbReference>
<sequence length="332" mass="37125">MDDAFLHTVLDGSTPAVLVSLTMTDKTLKRYLIHLGIEKGVSESTLRAYEGDVLQFFEYLRESGGSGDPASTAPAHVKSWLGSLSRDGYTARSISRKVASLRSFFGWLARHGEVERDPTLGISTPKKGRDLPVFAGREAVSRMMQLPPVDTRKGIRDRAVLELLYGTGMRLAELVDCTVSQCDFARGTIRVIGKRDKERILPLSGEAASCLEAWMKEIYGVPDEAFRDRARYTSFFAGRTDAPIFPGRDGKSTSRRTIQRIVRKYLEQVATLTRMSPHVLRHTFATHLLDGGADLRAVQELLGHVNLTTTQIYTHVTMERLREIFDKSHPRA</sequence>
<feature type="active site" description="O-(3'-phospho-DNA)-tyrosine intermediate" evidence="9">
    <location>
        <position position="313"/>
    </location>
</feature>
<evidence type="ECO:0000256" key="5">
    <source>
        <dbReference type="ARBA" id="ARBA00022908"/>
    </source>
</evidence>
<dbReference type="HAMAP" id="MF_01808">
    <property type="entry name" value="Recomb_XerC_XerD"/>
    <property type="match status" value="1"/>
</dbReference>
<dbReference type="Gene3D" id="1.10.150.130">
    <property type="match status" value="1"/>
</dbReference>
<keyword evidence="2 9" id="KW-0963">Cytoplasm</keyword>
<dbReference type="SUPFAM" id="SSF56349">
    <property type="entry name" value="DNA breaking-rejoining enzymes"/>
    <property type="match status" value="1"/>
</dbReference>
<dbReference type="EMBL" id="DSEC01000317">
    <property type="protein sequence ID" value="HER43703.1"/>
    <property type="molecule type" value="Genomic_DNA"/>
</dbReference>
<dbReference type="NCBIfam" id="NF001399">
    <property type="entry name" value="PRK00283.1"/>
    <property type="match status" value="1"/>
</dbReference>
<organism evidence="12">
    <name type="scientific">Eiseniibacteriota bacterium</name>
    <dbReference type="NCBI Taxonomy" id="2212470"/>
    <lineage>
        <taxon>Bacteria</taxon>
        <taxon>Candidatus Eiseniibacteriota</taxon>
    </lineage>
</organism>
<evidence type="ECO:0000259" key="11">
    <source>
        <dbReference type="PROSITE" id="PS51900"/>
    </source>
</evidence>
<proteinExistence type="inferred from homology"/>
<dbReference type="AlphaFoldDB" id="A0A7V2AUV4"/>
<keyword evidence="6 9" id="KW-0238">DNA-binding</keyword>
<feature type="active site" evidence="9">
    <location>
        <position position="281"/>
    </location>
</feature>
<keyword evidence="3 9" id="KW-0132">Cell division</keyword>
<dbReference type="PROSITE" id="PS51898">
    <property type="entry name" value="TYR_RECOMBINASE"/>
    <property type="match status" value="1"/>
</dbReference>
<dbReference type="Pfam" id="PF00589">
    <property type="entry name" value="Phage_integrase"/>
    <property type="match status" value="1"/>
</dbReference>
<evidence type="ECO:0000256" key="8">
    <source>
        <dbReference type="ARBA" id="ARBA00023306"/>
    </source>
</evidence>
<gene>
    <name evidence="9" type="primary">xerC</name>
    <name evidence="12" type="ORF">ENO08_04510</name>
</gene>
<dbReference type="InterPro" id="IPR050090">
    <property type="entry name" value="Tyrosine_recombinase_XerCD"/>
</dbReference>
<comment type="subunit">
    <text evidence="9">Forms a cyclic heterotetrameric complex composed of two molecules of XerC and two molecules of XerD.</text>
</comment>
<dbReference type="PANTHER" id="PTHR30349:SF77">
    <property type="entry name" value="TYROSINE RECOMBINASE XERC"/>
    <property type="match status" value="1"/>
</dbReference>
<evidence type="ECO:0000256" key="3">
    <source>
        <dbReference type="ARBA" id="ARBA00022618"/>
    </source>
</evidence>
<evidence type="ECO:0000256" key="7">
    <source>
        <dbReference type="ARBA" id="ARBA00023172"/>
    </source>
</evidence>
<evidence type="ECO:0000256" key="4">
    <source>
        <dbReference type="ARBA" id="ARBA00022829"/>
    </source>
</evidence>
<comment type="caution">
    <text evidence="12">The sequence shown here is derived from an EMBL/GenBank/DDBJ whole genome shotgun (WGS) entry which is preliminary data.</text>
</comment>
<name>A0A7V2AUV4_UNCEI</name>
<dbReference type="GO" id="GO:0009037">
    <property type="term" value="F:tyrosine-based site-specific recombinase activity"/>
    <property type="evidence" value="ECO:0007669"/>
    <property type="project" value="UniProtKB-UniRule"/>
</dbReference>
<keyword evidence="4 9" id="KW-0159">Chromosome partition</keyword>